<dbReference type="Gene3D" id="2.40.50.40">
    <property type="match status" value="1"/>
</dbReference>
<reference evidence="6 7" key="1">
    <citation type="submission" date="2020-02" db="EMBL/GenBank/DDBJ databases">
        <title>Genome assembly of a novel Clostridium senegalense strain.</title>
        <authorList>
            <person name="Gupta T.B."/>
            <person name="Jauregui R."/>
            <person name="Maclean P."/>
            <person name="Nawarathana A."/>
            <person name="Brightwell G."/>
        </authorList>
    </citation>
    <scope>NUCLEOTIDE SEQUENCE [LARGE SCALE GENOMIC DNA]</scope>
    <source>
        <strain evidence="6 7">AGRFS4</strain>
    </source>
</reference>
<name>A0A6M0H8J1_9CLOT</name>
<evidence type="ECO:0000256" key="3">
    <source>
        <dbReference type="PROSITE-ProRule" id="PRU00169"/>
    </source>
</evidence>
<dbReference type="AlphaFoldDB" id="A0A6M0H8J1"/>
<evidence type="ECO:0000256" key="2">
    <source>
        <dbReference type="ARBA" id="ARBA00024867"/>
    </source>
</evidence>
<organism evidence="6 7">
    <name type="scientific">Clostridium senegalense</name>
    <dbReference type="NCBI Taxonomy" id="1465809"/>
    <lineage>
        <taxon>Bacteria</taxon>
        <taxon>Bacillati</taxon>
        <taxon>Bacillota</taxon>
        <taxon>Clostridia</taxon>
        <taxon>Eubacteriales</taxon>
        <taxon>Clostridiaceae</taxon>
        <taxon>Clostridium</taxon>
    </lineage>
</organism>
<dbReference type="RefSeq" id="WP_061996397.1">
    <property type="nucleotide sequence ID" value="NZ_JAAGPU010000028.1"/>
</dbReference>
<comment type="function">
    <text evidence="2">May play the central regulatory role in sporulation. It may be an element of the effector pathway responsible for the activation of sporulation genes in response to nutritional stress. Spo0A may act in concert with spo0H (a sigma factor) to control the expression of some genes that are critical to the sporulation process.</text>
</comment>
<keyword evidence="3" id="KW-0597">Phosphoprotein</keyword>
<proteinExistence type="predicted"/>
<feature type="modified residue" description="4-aspartylphosphate" evidence="3">
    <location>
        <position position="53"/>
    </location>
</feature>
<comment type="caution">
    <text evidence="6">The sequence shown here is derived from an EMBL/GenBank/DDBJ whole genome shotgun (WGS) entry which is preliminary data.</text>
</comment>
<dbReference type="Pfam" id="PF00072">
    <property type="entry name" value="Response_reg"/>
    <property type="match status" value="1"/>
</dbReference>
<dbReference type="SMART" id="SM00448">
    <property type="entry name" value="REC"/>
    <property type="match status" value="1"/>
</dbReference>
<accession>A0A6M0H8J1</accession>
<dbReference type="InterPro" id="IPR001789">
    <property type="entry name" value="Sig_transdc_resp-reg_receiver"/>
</dbReference>
<evidence type="ECO:0000259" key="5">
    <source>
        <dbReference type="PROSITE" id="PS50930"/>
    </source>
</evidence>
<dbReference type="PROSITE" id="PS50110">
    <property type="entry name" value="RESPONSE_REGULATORY"/>
    <property type="match status" value="1"/>
</dbReference>
<evidence type="ECO:0000313" key="7">
    <source>
        <dbReference type="Proteomes" id="UP000481872"/>
    </source>
</evidence>
<dbReference type="Gene3D" id="2.20.25.10">
    <property type="match status" value="1"/>
</dbReference>
<dbReference type="PROSITE" id="PS50930">
    <property type="entry name" value="HTH_LYTTR"/>
    <property type="match status" value="1"/>
</dbReference>
<feature type="domain" description="HTH LytTR-type" evidence="5">
    <location>
        <begin position="137"/>
        <end position="242"/>
    </location>
</feature>
<dbReference type="Pfam" id="PF04397">
    <property type="entry name" value="LytTR"/>
    <property type="match status" value="1"/>
</dbReference>
<dbReference type="InterPro" id="IPR007492">
    <property type="entry name" value="LytTR_DNA-bd_dom"/>
</dbReference>
<feature type="domain" description="Response regulatory" evidence="4">
    <location>
        <begin position="2"/>
        <end position="116"/>
    </location>
</feature>
<dbReference type="PANTHER" id="PTHR37299">
    <property type="entry name" value="TRANSCRIPTIONAL REGULATOR-RELATED"/>
    <property type="match status" value="1"/>
</dbReference>
<dbReference type="Gene3D" id="3.40.50.2300">
    <property type="match status" value="1"/>
</dbReference>
<dbReference type="GO" id="GO:0003677">
    <property type="term" value="F:DNA binding"/>
    <property type="evidence" value="ECO:0007669"/>
    <property type="project" value="InterPro"/>
</dbReference>
<evidence type="ECO:0000259" key="4">
    <source>
        <dbReference type="PROSITE" id="PS50110"/>
    </source>
</evidence>
<keyword evidence="7" id="KW-1185">Reference proteome</keyword>
<dbReference type="GO" id="GO:0000156">
    <property type="term" value="F:phosphorelay response regulator activity"/>
    <property type="evidence" value="ECO:0007669"/>
    <property type="project" value="InterPro"/>
</dbReference>
<gene>
    <name evidence="6" type="ORF">G3M99_13830</name>
</gene>
<dbReference type="InterPro" id="IPR046947">
    <property type="entry name" value="LytR-like"/>
</dbReference>
<sequence length="242" mass="28387">MRCIIADDEFPSREELKYFITEFSNLEVVKEFENGLDVLKFMENEHIDVAFLDINMPGLNGVGVAKLLNRINNKIKIIFITAYKEYAVEAFEIHAFDYLLKPYSEERILSCLKRLKSSNEKTDIKDSDNINTVIEKITIIDQGKMYLIDADEIYYIEAHGKVVKVFTKNGEFISKNKISDIMEKLNKEKFYKCHRSYIVNLDKVKEVIPWFNCTYVLKLKDIGKEVPVSRQNIKNFRKLINM</sequence>
<dbReference type="EMBL" id="JAAGPU010000028">
    <property type="protein sequence ID" value="NEU05912.1"/>
    <property type="molecule type" value="Genomic_DNA"/>
</dbReference>
<dbReference type="InterPro" id="IPR011006">
    <property type="entry name" value="CheY-like_superfamily"/>
</dbReference>
<evidence type="ECO:0000256" key="1">
    <source>
        <dbReference type="ARBA" id="ARBA00018672"/>
    </source>
</evidence>
<dbReference type="SUPFAM" id="SSF52172">
    <property type="entry name" value="CheY-like"/>
    <property type="match status" value="1"/>
</dbReference>
<protein>
    <recommendedName>
        <fullName evidence="1">Stage 0 sporulation protein A homolog</fullName>
    </recommendedName>
</protein>
<dbReference type="SMART" id="SM00850">
    <property type="entry name" value="LytTR"/>
    <property type="match status" value="1"/>
</dbReference>
<evidence type="ECO:0000313" key="6">
    <source>
        <dbReference type="EMBL" id="NEU05912.1"/>
    </source>
</evidence>
<dbReference type="Proteomes" id="UP000481872">
    <property type="component" value="Unassembled WGS sequence"/>
</dbReference>
<dbReference type="PANTHER" id="PTHR37299:SF1">
    <property type="entry name" value="STAGE 0 SPORULATION PROTEIN A HOMOLOG"/>
    <property type="match status" value="1"/>
</dbReference>